<dbReference type="InterPro" id="IPR009678">
    <property type="entry name" value="Phage_tail_completion_R"/>
</dbReference>
<organism evidence="1 2">
    <name type="scientific">Sphingomonas abaci</name>
    <dbReference type="NCBI Taxonomy" id="237611"/>
    <lineage>
        <taxon>Bacteria</taxon>
        <taxon>Pseudomonadati</taxon>
        <taxon>Pseudomonadota</taxon>
        <taxon>Alphaproteobacteria</taxon>
        <taxon>Sphingomonadales</taxon>
        <taxon>Sphingomonadaceae</taxon>
        <taxon>Sphingomonas</taxon>
    </lineage>
</organism>
<gene>
    <name evidence="1" type="ORF">GGQ96_002145</name>
</gene>
<evidence type="ECO:0000313" key="2">
    <source>
        <dbReference type="Proteomes" id="UP000574769"/>
    </source>
</evidence>
<dbReference type="Pfam" id="PF06891">
    <property type="entry name" value="P2_Phage_GpR"/>
    <property type="match status" value="1"/>
</dbReference>
<keyword evidence="2" id="KW-1185">Reference proteome</keyword>
<dbReference type="EMBL" id="JACHNY010000004">
    <property type="protein sequence ID" value="MBB4618009.1"/>
    <property type="molecule type" value="Genomic_DNA"/>
</dbReference>
<sequence>MQKPDQLRRLLLQAVPGLAANPERLALYVDAGTVAASAGNLSFEYRYTLNLVVQDFVGDRNLVIVPVLAWIAEAQPDLLARPDSLPFKFEAEILDGEAADLSITIALTEGVRVVTPDGGGYAVQHLDEPAGLDHFPGVCGATLWQLFLRDQLIAQTSDPAFQP</sequence>
<comment type="caution">
    <text evidence="1">The sequence shown here is derived from an EMBL/GenBank/DDBJ whole genome shotgun (WGS) entry which is preliminary data.</text>
</comment>
<reference evidence="1 2" key="1">
    <citation type="submission" date="2020-08" db="EMBL/GenBank/DDBJ databases">
        <title>Genomic Encyclopedia of Type Strains, Phase IV (KMG-IV): sequencing the most valuable type-strain genomes for metagenomic binning, comparative biology and taxonomic classification.</title>
        <authorList>
            <person name="Goeker M."/>
        </authorList>
    </citation>
    <scope>NUCLEOTIDE SEQUENCE [LARGE SCALE GENOMIC DNA]</scope>
    <source>
        <strain evidence="1 2">DSM 15867</strain>
    </source>
</reference>
<name>A0A7W7AJ58_9SPHN</name>
<evidence type="ECO:0008006" key="3">
    <source>
        <dbReference type="Google" id="ProtNLM"/>
    </source>
</evidence>
<accession>A0A7W7AJ58</accession>
<proteinExistence type="predicted"/>
<dbReference type="RefSeq" id="WP_184114418.1">
    <property type="nucleotide sequence ID" value="NZ_JACHNY010000004.1"/>
</dbReference>
<evidence type="ECO:0000313" key="1">
    <source>
        <dbReference type="EMBL" id="MBB4618009.1"/>
    </source>
</evidence>
<dbReference type="AlphaFoldDB" id="A0A7W7AJ58"/>
<dbReference type="Proteomes" id="UP000574769">
    <property type="component" value="Unassembled WGS sequence"/>
</dbReference>
<protein>
    <recommendedName>
        <fullName evidence="3">Phage tail protein</fullName>
    </recommendedName>
</protein>